<evidence type="ECO:0000256" key="8">
    <source>
        <dbReference type="RuleBase" id="RU363041"/>
    </source>
</evidence>
<evidence type="ECO:0000256" key="5">
    <source>
        <dbReference type="ARBA" id="ARBA00022692"/>
    </source>
</evidence>
<keyword evidence="7 8" id="KW-0472">Membrane</keyword>
<protein>
    <recommendedName>
        <fullName evidence="8">Probable membrane transporter protein</fullName>
    </recommendedName>
</protein>
<dbReference type="OrthoDB" id="3872971at2"/>
<sequence>MSSVTIALFILVLGLIVVGAVAQRIAGLGFALLVSPFLVLILGPHEGVLLVNICGVVSSTFIVSRVWKDINWSMFRWLTIPAVFGSVGGSIAAVGLPSAPLSVTVAAVVLAGLTISLVLQRSAVVVTGNRSKVVAGVAAGLTNSMAGVGGPAVSAYALLARWPQRPFAATLQPFFAVIGSVTVLVKLLIDPGQVPPLETWMWFLIPVSIILGIFAGERLARYIHDRQARFAVIVIAFLGAGTALAKGLTDLLG</sequence>
<feature type="transmembrane region" description="Helical" evidence="8">
    <location>
        <begin position="200"/>
        <end position="216"/>
    </location>
</feature>
<evidence type="ECO:0000256" key="1">
    <source>
        <dbReference type="ARBA" id="ARBA00004651"/>
    </source>
</evidence>
<evidence type="ECO:0000256" key="2">
    <source>
        <dbReference type="ARBA" id="ARBA00009142"/>
    </source>
</evidence>
<comment type="similarity">
    <text evidence="2 8">Belongs to the 4-toluene sulfonate uptake permease (TSUP) (TC 2.A.102) family.</text>
</comment>
<reference evidence="9 10" key="1">
    <citation type="submission" date="2016-10" db="EMBL/GenBank/DDBJ databases">
        <authorList>
            <person name="de Groot N.N."/>
        </authorList>
    </citation>
    <scope>NUCLEOTIDE SEQUENCE [LARGE SCALE GENOMIC DNA]</scope>
    <source>
        <strain evidence="9 10">NP_1H</strain>
    </source>
</reference>
<dbReference type="Pfam" id="PF01925">
    <property type="entry name" value="TauE"/>
    <property type="match status" value="1"/>
</dbReference>
<gene>
    <name evidence="9" type="ORF">SAMN04488693_11466</name>
</gene>
<name>A0A1G8LPF9_9MICC</name>
<dbReference type="InterPro" id="IPR002781">
    <property type="entry name" value="TM_pro_TauE-like"/>
</dbReference>
<evidence type="ECO:0000256" key="4">
    <source>
        <dbReference type="ARBA" id="ARBA00022475"/>
    </source>
</evidence>
<evidence type="ECO:0000256" key="6">
    <source>
        <dbReference type="ARBA" id="ARBA00022989"/>
    </source>
</evidence>
<dbReference type="AlphaFoldDB" id="A0A1G8LPF9"/>
<dbReference type="InterPro" id="IPR052017">
    <property type="entry name" value="TSUP"/>
</dbReference>
<feature type="transmembrane region" description="Helical" evidence="8">
    <location>
        <begin position="228"/>
        <end position="248"/>
    </location>
</feature>
<proteinExistence type="inferred from homology"/>
<dbReference type="GO" id="GO:0005886">
    <property type="term" value="C:plasma membrane"/>
    <property type="evidence" value="ECO:0007669"/>
    <property type="project" value="UniProtKB-SubCell"/>
</dbReference>
<keyword evidence="4 8" id="KW-1003">Cell membrane</keyword>
<feature type="transmembrane region" description="Helical" evidence="8">
    <location>
        <begin position="167"/>
        <end position="188"/>
    </location>
</feature>
<evidence type="ECO:0000313" key="10">
    <source>
        <dbReference type="Proteomes" id="UP000199258"/>
    </source>
</evidence>
<evidence type="ECO:0000256" key="7">
    <source>
        <dbReference type="ARBA" id="ARBA00023136"/>
    </source>
</evidence>
<keyword evidence="3" id="KW-0813">Transport</keyword>
<evidence type="ECO:0000313" key="9">
    <source>
        <dbReference type="EMBL" id="SDI57347.1"/>
    </source>
</evidence>
<evidence type="ECO:0000256" key="3">
    <source>
        <dbReference type="ARBA" id="ARBA00022448"/>
    </source>
</evidence>
<organism evidence="9 10">
    <name type="scientific">Arthrobacter subterraneus</name>
    <dbReference type="NCBI Taxonomy" id="335973"/>
    <lineage>
        <taxon>Bacteria</taxon>
        <taxon>Bacillati</taxon>
        <taxon>Actinomycetota</taxon>
        <taxon>Actinomycetes</taxon>
        <taxon>Micrococcales</taxon>
        <taxon>Micrococcaceae</taxon>
        <taxon>Arthrobacter</taxon>
    </lineage>
</organism>
<dbReference type="EMBL" id="FNDT01000014">
    <property type="protein sequence ID" value="SDI57347.1"/>
    <property type="molecule type" value="Genomic_DNA"/>
</dbReference>
<feature type="transmembrane region" description="Helical" evidence="8">
    <location>
        <begin position="101"/>
        <end position="119"/>
    </location>
</feature>
<dbReference type="Proteomes" id="UP000199258">
    <property type="component" value="Unassembled WGS sequence"/>
</dbReference>
<keyword evidence="10" id="KW-1185">Reference proteome</keyword>
<feature type="transmembrane region" description="Helical" evidence="8">
    <location>
        <begin position="38"/>
        <end position="63"/>
    </location>
</feature>
<dbReference type="STRING" id="335973.SAMN04488693_11466"/>
<dbReference type="PANTHER" id="PTHR30269:SF37">
    <property type="entry name" value="MEMBRANE TRANSPORTER PROTEIN"/>
    <property type="match status" value="1"/>
</dbReference>
<keyword evidence="5 8" id="KW-0812">Transmembrane</keyword>
<feature type="transmembrane region" description="Helical" evidence="8">
    <location>
        <begin position="75"/>
        <end position="95"/>
    </location>
</feature>
<accession>A0A1G8LPF9</accession>
<comment type="subcellular location">
    <subcellularLocation>
        <location evidence="1 8">Cell membrane</location>
        <topology evidence="1 8">Multi-pass membrane protein</topology>
    </subcellularLocation>
</comment>
<keyword evidence="6 8" id="KW-1133">Transmembrane helix</keyword>
<dbReference type="PANTHER" id="PTHR30269">
    <property type="entry name" value="TRANSMEMBRANE PROTEIN YFCA"/>
    <property type="match status" value="1"/>
</dbReference>